<evidence type="ECO:0000313" key="3">
    <source>
        <dbReference type="Proteomes" id="UP000829196"/>
    </source>
</evidence>
<keyword evidence="1" id="KW-0472">Membrane</keyword>
<gene>
    <name evidence="2" type="ORF">KFK09_011587</name>
</gene>
<dbReference type="AlphaFoldDB" id="A0A8T3BG91"/>
<comment type="caution">
    <text evidence="2">The sequence shown here is derived from an EMBL/GenBank/DDBJ whole genome shotgun (WGS) entry which is preliminary data.</text>
</comment>
<name>A0A8T3BG91_DENNO</name>
<protein>
    <submittedName>
        <fullName evidence="2">Uncharacterized protein</fullName>
    </submittedName>
</protein>
<organism evidence="2 3">
    <name type="scientific">Dendrobium nobile</name>
    <name type="common">Orchid</name>
    <dbReference type="NCBI Taxonomy" id="94219"/>
    <lineage>
        <taxon>Eukaryota</taxon>
        <taxon>Viridiplantae</taxon>
        <taxon>Streptophyta</taxon>
        <taxon>Embryophyta</taxon>
        <taxon>Tracheophyta</taxon>
        <taxon>Spermatophyta</taxon>
        <taxon>Magnoliopsida</taxon>
        <taxon>Liliopsida</taxon>
        <taxon>Asparagales</taxon>
        <taxon>Orchidaceae</taxon>
        <taxon>Epidendroideae</taxon>
        <taxon>Malaxideae</taxon>
        <taxon>Dendrobiinae</taxon>
        <taxon>Dendrobium</taxon>
    </lineage>
</organism>
<keyword evidence="1" id="KW-0812">Transmembrane</keyword>
<proteinExistence type="predicted"/>
<keyword evidence="3" id="KW-1185">Reference proteome</keyword>
<dbReference type="Proteomes" id="UP000829196">
    <property type="component" value="Unassembled WGS sequence"/>
</dbReference>
<reference evidence="2" key="1">
    <citation type="journal article" date="2022" name="Front. Genet.">
        <title>Chromosome-Scale Assembly of the Dendrobium nobile Genome Provides Insights Into the Molecular Mechanism of the Biosynthesis of the Medicinal Active Ingredient of Dendrobium.</title>
        <authorList>
            <person name="Xu Q."/>
            <person name="Niu S.-C."/>
            <person name="Li K.-L."/>
            <person name="Zheng P.-J."/>
            <person name="Zhang X.-J."/>
            <person name="Jia Y."/>
            <person name="Liu Y."/>
            <person name="Niu Y.-X."/>
            <person name="Yu L.-H."/>
            <person name="Chen D.-F."/>
            <person name="Zhang G.-Q."/>
        </authorList>
    </citation>
    <scope>NUCLEOTIDE SEQUENCE</scope>
    <source>
        <tissue evidence="2">Leaf</tissue>
    </source>
</reference>
<sequence>MITLLMKTKDNYNYHPLIVKICLTMQISLLIVHINPIFFQVTNNLVARSIYIYIRGRKSFHTVLSAQALIKKRGEPSVTSKYMAIFNASSFSITRYDNSTKEDLNSKCIKASTLKGCLDA</sequence>
<accession>A0A8T3BG91</accession>
<dbReference type="EMBL" id="JAGYWB010000009">
    <property type="protein sequence ID" value="KAI0510971.1"/>
    <property type="molecule type" value="Genomic_DNA"/>
</dbReference>
<feature type="transmembrane region" description="Helical" evidence="1">
    <location>
        <begin position="12"/>
        <end position="31"/>
    </location>
</feature>
<keyword evidence="1" id="KW-1133">Transmembrane helix</keyword>
<evidence type="ECO:0000256" key="1">
    <source>
        <dbReference type="SAM" id="Phobius"/>
    </source>
</evidence>
<evidence type="ECO:0000313" key="2">
    <source>
        <dbReference type="EMBL" id="KAI0510971.1"/>
    </source>
</evidence>